<dbReference type="Proteomes" id="UP000541810">
    <property type="component" value="Unassembled WGS sequence"/>
</dbReference>
<dbReference type="EC" id="2.3.1.-" evidence="2"/>
<comment type="caution">
    <text evidence="2">The sequence shown here is derived from an EMBL/GenBank/DDBJ whole genome shotgun (WGS) entry which is preliminary data.</text>
</comment>
<dbReference type="GO" id="GO:0005737">
    <property type="term" value="C:cytoplasm"/>
    <property type="evidence" value="ECO:0007669"/>
    <property type="project" value="TreeGrafter"/>
</dbReference>
<dbReference type="EMBL" id="JACHGY010000001">
    <property type="protein sequence ID" value="MBB6430521.1"/>
    <property type="molecule type" value="Genomic_DNA"/>
</dbReference>
<dbReference type="InterPro" id="IPR051908">
    <property type="entry name" value="Ribosomal_N-acetyltransferase"/>
</dbReference>
<dbReference type="PROSITE" id="PS51186">
    <property type="entry name" value="GNAT"/>
    <property type="match status" value="1"/>
</dbReference>
<gene>
    <name evidence="2" type="ORF">HNQ40_002327</name>
</gene>
<dbReference type="InterPro" id="IPR016181">
    <property type="entry name" value="Acyl_CoA_acyltransferase"/>
</dbReference>
<proteinExistence type="predicted"/>
<sequence>MSLLIPVDDEVSLRLVQPHHAEEIYAAAMTSQESLYRWMPWCKPDLVVDDTRKWIATVLKEFGERKTMPLSVLEHGELVGGCGWSFWDEHDNTDWNLRSRTADIGYWLIDSARGRGIMTRAVRALVDYGFKEQGLHRITIRAEPENHSSWGVPERLGFTLEGTMRHVLEWNGRRIDHRCYAMIAEDWRDAQG</sequence>
<keyword evidence="3" id="KW-1185">Reference proteome</keyword>
<dbReference type="AlphaFoldDB" id="A0A7X0H9D0"/>
<reference evidence="2 3" key="1">
    <citation type="submission" date="2020-08" db="EMBL/GenBank/DDBJ databases">
        <title>Genomic Encyclopedia of Type Strains, Phase IV (KMG-IV): sequencing the most valuable type-strain genomes for metagenomic binning, comparative biology and taxonomic classification.</title>
        <authorList>
            <person name="Goeker M."/>
        </authorList>
    </citation>
    <scope>NUCLEOTIDE SEQUENCE [LARGE SCALE GENOMIC DNA]</scope>
    <source>
        <strain evidence="2 3">DSM 103725</strain>
    </source>
</reference>
<dbReference type="GO" id="GO:1990189">
    <property type="term" value="F:protein N-terminal-serine acetyltransferase activity"/>
    <property type="evidence" value="ECO:0007669"/>
    <property type="project" value="TreeGrafter"/>
</dbReference>
<name>A0A7X0H9D0_9BACT</name>
<keyword evidence="2" id="KW-0012">Acyltransferase</keyword>
<evidence type="ECO:0000313" key="3">
    <source>
        <dbReference type="Proteomes" id="UP000541810"/>
    </source>
</evidence>
<organism evidence="2 3">
    <name type="scientific">Algisphaera agarilytica</name>
    <dbReference type="NCBI Taxonomy" id="1385975"/>
    <lineage>
        <taxon>Bacteria</taxon>
        <taxon>Pseudomonadati</taxon>
        <taxon>Planctomycetota</taxon>
        <taxon>Phycisphaerae</taxon>
        <taxon>Phycisphaerales</taxon>
        <taxon>Phycisphaeraceae</taxon>
        <taxon>Algisphaera</taxon>
    </lineage>
</organism>
<keyword evidence="2" id="KW-0808">Transferase</keyword>
<evidence type="ECO:0000259" key="1">
    <source>
        <dbReference type="PROSITE" id="PS51186"/>
    </source>
</evidence>
<dbReference type="CDD" id="cd04301">
    <property type="entry name" value="NAT_SF"/>
    <property type="match status" value="1"/>
</dbReference>
<dbReference type="GO" id="GO:0008999">
    <property type="term" value="F:protein-N-terminal-alanine acetyltransferase activity"/>
    <property type="evidence" value="ECO:0007669"/>
    <property type="project" value="TreeGrafter"/>
</dbReference>
<dbReference type="RefSeq" id="WP_184678032.1">
    <property type="nucleotide sequence ID" value="NZ_JACHGY010000001.1"/>
</dbReference>
<dbReference type="Gene3D" id="3.40.630.30">
    <property type="match status" value="1"/>
</dbReference>
<dbReference type="PANTHER" id="PTHR43441">
    <property type="entry name" value="RIBOSOMAL-PROTEIN-SERINE ACETYLTRANSFERASE"/>
    <property type="match status" value="1"/>
</dbReference>
<dbReference type="InterPro" id="IPR000182">
    <property type="entry name" value="GNAT_dom"/>
</dbReference>
<evidence type="ECO:0000313" key="2">
    <source>
        <dbReference type="EMBL" id="MBB6430521.1"/>
    </source>
</evidence>
<accession>A0A7X0H9D0</accession>
<feature type="domain" description="N-acetyltransferase" evidence="1">
    <location>
        <begin position="22"/>
        <end position="176"/>
    </location>
</feature>
<protein>
    <submittedName>
        <fullName evidence="2">Ribosomal-protein-serine acetyltransferase</fullName>
        <ecNumber evidence="2">2.3.1.-</ecNumber>
    </submittedName>
</protein>
<dbReference type="PANTHER" id="PTHR43441:SF2">
    <property type="entry name" value="FAMILY ACETYLTRANSFERASE, PUTATIVE (AFU_ORTHOLOGUE AFUA_7G00850)-RELATED"/>
    <property type="match status" value="1"/>
</dbReference>
<dbReference type="SUPFAM" id="SSF55729">
    <property type="entry name" value="Acyl-CoA N-acyltransferases (Nat)"/>
    <property type="match status" value="1"/>
</dbReference>
<dbReference type="Pfam" id="PF13302">
    <property type="entry name" value="Acetyltransf_3"/>
    <property type="match status" value="1"/>
</dbReference>